<feature type="compositionally biased region" description="Basic and acidic residues" evidence="13">
    <location>
        <begin position="219"/>
        <end position="228"/>
    </location>
</feature>
<dbReference type="SUPFAM" id="SSF51445">
    <property type="entry name" value="(Trans)glycosidases"/>
    <property type="match status" value="5"/>
</dbReference>
<evidence type="ECO:0000256" key="4">
    <source>
        <dbReference type="ARBA" id="ARBA00022669"/>
    </source>
</evidence>
<evidence type="ECO:0000259" key="15">
    <source>
        <dbReference type="PROSITE" id="PS51910"/>
    </source>
</evidence>
<dbReference type="RefSeq" id="XP_025836304.1">
    <property type="nucleotide sequence ID" value="XM_025980519.1"/>
</dbReference>
<accession>A0A7F5RJX2</accession>
<organism evidence="16 17">
    <name type="scientific">Agrilus planipennis</name>
    <name type="common">Emerald ash borer</name>
    <name type="synonym">Agrilus marcopoli</name>
    <dbReference type="NCBI Taxonomy" id="224129"/>
    <lineage>
        <taxon>Eukaryota</taxon>
        <taxon>Metazoa</taxon>
        <taxon>Ecdysozoa</taxon>
        <taxon>Arthropoda</taxon>
        <taxon>Hexapoda</taxon>
        <taxon>Insecta</taxon>
        <taxon>Pterygota</taxon>
        <taxon>Neoptera</taxon>
        <taxon>Endopterygota</taxon>
        <taxon>Coleoptera</taxon>
        <taxon>Polyphaga</taxon>
        <taxon>Elateriformia</taxon>
        <taxon>Buprestoidea</taxon>
        <taxon>Buprestidae</taxon>
        <taxon>Agrilinae</taxon>
        <taxon>Agrilus</taxon>
    </lineage>
</organism>
<reference evidence="17" key="1">
    <citation type="submission" date="2025-08" db="UniProtKB">
        <authorList>
            <consortium name="RefSeq"/>
        </authorList>
    </citation>
    <scope>IDENTIFICATION</scope>
    <source>
        <tissue evidence="17">Entire body</tissue>
    </source>
</reference>
<feature type="compositionally biased region" description="Low complexity" evidence="13">
    <location>
        <begin position="813"/>
        <end position="828"/>
    </location>
</feature>
<evidence type="ECO:0000256" key="13">
    <source>
        <dbReference type="SAM" id="MobiDB-lite"/>
    </source>
</evidence>
<dbReference type="GO" id="GO:0005576">
    <property type="term" value="C:extracellular region"/>
    <property type="evidence" value="ECO:0007669"/>
    <property type="project" value="InterPro"/>
</dbReference>
<feature type="domain" description="Chitin-binding type-2" evidence="14">
    <location>
        <begin position="835"/>
        <end position="889"/>
    </location>
</feature>
<dbReference type="InterPro" id="IPR011583">
    <property type="entry name" value="Chitinase_II/V-like_cat"/>
</dbReference>
<dbReference type="Pfam" id="PF01607">
    <property type="entry name" value="CBM_14"/>
    <property type="match status" value="5"/>
</dbReference>
<dbReference type="InterPro" id="IPR029070">
    <property type="entry name" value="Chitinase_insertion_sf"/>
</dbReference>
<dbReference type="SUPFAM" id="SSF57625">
    <property type="entry name" value="Invertebrate chitin-binding proteins"/>
    <property type="match status" value="5"/>
</dbReference>
<dbReference type="PROSITE" id="PS50940">
    <property type="entry name" value="CHIT_BIND_II"/>
    <property type="match status" value="5"/>
</dbReference>
<dbReference type="GO" id="GO:0008843">
    <property type="term" value="F:endochitinase activity"/>
    <property type="evidence" value="ECO:0007669"/>
    <property type="project" value="UniProtKB-EC"/>
</dbReference>
<evidence type="ECO:0000256" key="9">
    <source>
        <dbReference type="ARBA" id="ARBA00023277"/>
    </source>
</evidence>
<dbReference type="InParanoid" id="A0A7F5RJX2"/>
<feature type="region of interest" description="Disordered" evidence="13">
    <location>
        <begin position="714"/>
        <end position="772"/>
    </location>
</feature>
<dbReference type="SMART" id="SM00494">
    <property type="entry name" value="ChtBD2"/>
    <property type="match status" value="5"/>
</dbReference>
<keyword evidence="7" id="KW-0146">Chitin degradation</keyword>
<feature type="region of interest" description="Disordered" evidence="13">
    <location>
        <begin position="784"/>
        <end position="836"/>
    </location>
</feature>
<gene>
    <name evidence="17" type="primary">LOC108736467</name>
</gene>
<dbReference type="GO" id="GO:0000272">
    <property type="term" value="P:polysaccharide catabolic process"/>
    <property type="evidence" value="ECO:0007669"/>
    <property type="project" value="UniProtKB-KW"/>
</dbReference>
<dbReference type="GeneID" id="108736467"/>
<dbReference type="GO" id="GO:0006032">
    <property type="term" value="P:chitin catabolic process"/>
    <property type="evidence" value="ECO:0007669"/>
    <property type="project" value="UniProtKB-KW"/>
</dbReference>
<dbReference type="Gene3D" id="3.20.20.80">
    <property type="entry name" value="Glycosidases"/>
    <property type="match status" value="5"/>
</dbReference>
<keyword evidence="6 12" id="KW-0378">Hydrolase</keyword>
<feature type="domain" description="GH18" evidence="15">
    <location>
        <begin position="1140"/>
        <end position="1509"/>
    </location>
</feature>
<dbReference type="CTD" id="3355116"/>
<evidence type="ECO:0000256" key="5">
    <source>
        <dbReference type="ARBA" id="ARBA00022729"/>
    </source>
</evidence>
<comment type="similarity">
    <text evidence="2">Belongs to the glycosyl hydrolase 18 family. Chitinase class II subfamily.</text>
</comment>
<feature type="compositionally biased region" description="Low complexity" evidence="13">
    <location>
        <begin position="1073"/>
        <end position="1097"/>
    </location>
</feature>
<dbReference type="SMART" id="SM00636">
    <property type="entry name" value="Glyco_18"/>
    <property type="match status" value="4"/>
</dbReference>
<evidence type="ECO:0000256" key="8">
    <source>
        <dbReference type="ARBA" id="ARBA00023157"/>
    </source>
</evidence>
<keyword evidence="10 12" id="KW-0326">Glycosidase</keyword>
<keyword evidence="5" id="KW-0732">Signal</keyword>
<dbReference type="InterPro" id="IPR001579">
    <property type="entry name" value="Glyco_hydro_18_chit_AS"/>
</dbReference>
<feature type="domain" description="Chitin-binding type-2" evidence="14">
    <location>
        <begin position="924"/>
        <end position="977"/>
    </location>
</feature>
<evidence type="ECO:0000256" key="3">
    <source>
        <dbReference type="ARBA" id="ARBA00012729"/>
    </source>
</evidence>
<sequence>MSVMTYDYHGSWENVTGYVSPLYAKNNDRYPQYNTNYTMNYLVSKGAPREKLLVSIPFYGHTYTLVDGETTSENEAADSGPGEPGEYTNQPGMLAYYEVCDKIKNKRWTLRRVEGLGPCAFSKTQWVSFEDPQSVKEKARYIRSNGFGGAVAWTVDVDDFNNKCCRESFPLLKALHRGLGLMADEEVTSNCNRPAAPLTPEPPKSTTGFDTSAESSTWDSHHDPDSHTSQKPSSTKNPLTTTENDSPSIYGGVISKPFQKCTNNGVFSNIKDCAQYFECRDGVAYQKSCSNDMLFNVKTGSCDSVDPINCRPGQQVFFPSSKPSEVDTRLRASESVRPKVVCYITSWSFYRKSDGKFVPENIDPKLCTHVVYAFAILDSKNLTITEFDSNADLDNNLYRRVTSIRGVTSLLGIGGWIDSAGNKYSRLVRREGNRHKFITNVIVYLKRHGFNGLHFDWNYPVCWQSNCRRGPDSDKSNFVKLIKELKDEFDEQDPPLVLAASISGYKEVIDDAYDIPALSSALDFMSVMTYDYHGSWENVTGYVSPLYAKNNDRYPQYNTNYTMNYLVSKGAPREKLLVSIPFYGHTYTLVDGETTSENEAADSGPGEPGEYTNQPGMLAYYEVCDKIKNKRWTLRRVEGLGPCAFSKKQWVSFEDPQSVKEKARYIRSHGFGGAVAWTVDVDDFNNKCCRESFPLLKALHRGLGLMADEEVTSNCNRPAAPLTPEPPKSTTGFDTSAESSTWDSHHDHDSHTSQKPSTTKNPLTTTKQSTNVWWELSTDESTSTEWWKPSTSKKTTTTSKTTTPWRVPSSSRPTKTTTKKPNQTKPTPAAGDHKPEKCYTNQYKSDPYNCNAYYRCIQGEFSQLFCAGGLHWNNNKKVCDWPAAAKCKEISAQAPSVSTTTQRTTSKMPTTSWWEPSTQSTKPPKKCETGQYYPHEHCDSFYVCVNGLLLTQKCGPGLYWNAADSRCDWRFRAKCIEGAASEALDRYTKVPAGSATNIQSSCSSGSYSALKGSCEKYLYCLWGKYELFACSSGLHWNKEKNVCDWPQNAKCSESSENPDIDNINEVNHEHPTSRPTVKPSTSKPKPKPTTSTSTTTRKPWEWKPESTTANQWDWKPTKPTFTTTTAEPPAVPYEPLSGYFKIVCYFTNWAWYRQGVGKYVPENINPDLCTHIVYGFAVLDTERLVIKAHDSWADFDNYFYERVVEFKKAGKKVTLAIGGWNDSLGDKYSRLVNNPSARARFIQHVIEFLEKHNFDGLDLDWEYPKCWQVDCKKGPDSDKPAFAAFVKELKEAFKPKSLLLSAAVSPSKTVIDAGYDVATVAKYLDWIAVMTYDFHGQWDKQTGHVAPLYVHPEDENVFFNANFSINYWISQGAPRRKIIMGMPLYGQSFQLEKADNHGLNAKAPGPGQAGEFTRAAGFLAYYEICNKIKKEGWTVVQDPKRRMGPYAYKGNQWVSYDDQEQIRIKSEYIRKMDLGGGMIWALDLDDFNNRCGEGKHPLLSIIRRVLAKPGSGAVEVPQYVKPELPDSDKETTELTQEIPKRPGVPDVSLSTSTPSLTEPNSEYKVICYFTNWAWYRPGVGRYLPGNVDPNLCTHLVYGFAILDEQQMTIKIHDTWTDIENDFYGKITKYRKNGIKVLIAIGGWNDSEGDKYSRLVNDPEARKKFIENVVQFIEEHNFDGLDLDWEYPKCWQGDCRLGPASDKPAFAEFVRELKEAFSPKNFLLSSAVSPSSQIIDVAYDVPELSKYLDWIGIMNYDYHGQWDKVTGHVSPMYVSEDDADITFNTNYSVNYWIEQGADRRKLILGMPTYGQSFTLSDPSQNSLNAPSAGGGEAGEHTRAMGFLAYYEICNNILKRGWNVVRDPEGRMGPYAYSGNQWVSFDDTNMIRHKAEYIKRMGLGGGMIWALDLDDFSNYCGCEKYPLLRTINRVLRNYPIPPPKCNLESNVVTTGDESTPSPTDSDNGGSDEELVCDGSQIFMSHSTNCNQYYLCNQGMYELQTCPSGLYWNVKNCDWPENTPCSSTNSVNGAKLYRRKGSENFVEGQIDVSNDGYKVVCYFANWAWYRQHPGKYTPEDIDASLCTHIIYGFAVLDSESLTIKPYDNWTDIDNDLFRKVAALRTKGVKVSIALGSWNDSLGDKYSRLVSNAQYRTRFVENVIQFIEKWNFNGLDLHWMYPKCWQMDCEKGPDTDKIGFGELIEELSLEFKPRGLLLSAAVSPNKTVIDAAYDVPKLDMYLDWMTVRDYDIFGSWDSQSGPLGRLYRYSRDQDNNYNSNFSLNYWIQKGASPNKLIMDIPFYGYSFTLANSRNNVLNVTSVSPGTAGQFTKAEGFLAFYEICDMINNEKDWKVIHDPAGRIGSNATKEYQWMSYDDISDIKRISEYLKDMGLGGAMVWSLDLDDFRNRCGCGDYPLLKTVNYVLRGFPLTTTHENCT</sequence>
<dbReference type="CDD" id="cd02872">
    <property type="entry name" value="GH18_chitolectin_chitotriosidase"/>
    <property type="match status" value="3"/>
</dbReference>
<evidence type="ECO:0000256" key="7">
    <source>
        <dbReference type="ARBA" id="ARBA00023024"/>
    </source>
</evidence>
<evidence type="ECO:0000256" key="2">
    <source>
        <dbReference type="ARBA" id="ARBA00009121"/>
    </source>
</evidence>
<dbReference type="InterPro" id="IPR050314">
    <property type="entry name" value="Glycosyl_Hydrlase_18"/>
</dbReference>
<feature type="compositionally biased region" description="Polar residues" evidence="13">
    <location>
        <begin position="1943"/>
        <end position="1962"/>
    </location>
</feature>
<evidence type="ECO:0000313" key="17">
    <source>
        <dbReference type="RefSeq" id="XP_025836304.1"/>
    </source>
</evidence>
<feature type="compositionally biased region" description="Polar residues" evidence="13">
    <location>
        <begin position="229"/>
        <end position="247"/>
    </location>
</feature>
<dbReference type="FunFam" id="3.10.50.10:FF:000001">
    <property type="entry name" value="Chitinase 3-like 1"/>
    <property type="match status" value="4"/>
</dbReference>
<protein>
    <recommendedName>
        <fullName evidence="3">chitinase</fullName>
        <ecNumber evidence="3">3.2.1.14</ecNumber>
    </recommendedName>
</protein>
<evidence type="ECO:0000256" key="11">
    <source>
        <dbReference type="ARBA" id="ARBA00023326"/>
    </source>
</evidence>
<dbReference type="FunCoup" id="A0A7F5RJX2">
    <property type="interactions" value="83"/>
</dbReference>
<feature type="domain" description="GH18" evidence="15">
    <location>
        <begin position="1563"/>
        <end position="1932"/>
    </location>
</feature>
<dbReference type="Pfam" id="PF00704">
    <property type="entry name" value="Glyco_hydro_18"/>
    <property type="match status" value="5"/>
</dbReference>
<feature type="compositionally biased region" description="Low complexity" evidence="13">
    <location>
        <begin position="784"/>
        <end position="804"/>
    </location>
</feature>
<dbReference type="PANTHER" id="PTHR11177">
    <property type="entry name" value="CHITINASE"/>
    <property type="match status" value="1"/>
</dbReference>
<feature type="domain" description="Chitin-binding type-2" evidence="14">
    <location>
        <begin position="258"/>
        <end position="312"/>
    </location>
</feature>
<feature type="region of interest" description="Disordered" evidence="13">
    <location>
        <begin position="898"/>
        <end position="920"/>
    </location>
</feature>
<feature type="domain" description="GH18" evidence="15">
    <location>
        <begin position="1"/>
        <end position="182"/>
    </location>
</feature>
<dbReference type="OrthoDB" id="76388at2759"/>
<comment type="catalytic activity">
    <reaction evidence="1">
        <text>Random endo-hydrolysis of N-acetyl-beta-D-glucosaminide (1-&gt;4)-beta-linkages in chitin and chitodextrins.</text>
        <dbReference type="EC" id="3.2.1.14"/>
    </reaction>
</comment>
<feature type="domain" description="Chitin-binding type-2" evidence="14">
    <location>
        <begin position="1967"/>
        <end position="2020"/>
    </location>
</feature>
<feature type="compositionally biased region" description="Polar residues" evidence="13">
    <location>
        <begin position="754"/>
        <end position="772"/>
    </location>
</feature>
<feature type="region of interest" description="Disordered" evidence="13">
    <location>
        <begin position="190"/>
        <end position="248"/>
    </location>
</feature>
<feature type="region of interest" description="Disordered" evidence="13">
    <location>
        <begin position="1524"/>
        <end position="1555"/>
    </location>
</feature>
<feature type="region of interest" description="Disordered" evidence="13">
    <location>
        <begin position="1943"/>
        <end position="1964"/>
    </location>
</feature>
<evidence type="ECO:0000313" key="16">
    <source>
        <dbReference type="Proteomes" id="UP000192223"/>
    </source>
</evidence>
<dbReference type="Gene3D" id="2.170.140.10">
    <property type="entry name" value="Chitin binding domain"/>
    <property type="match status" value="5"/>
</dbReference>
<dbReference type="KEGG" id="apln:108736467"/>
<feature type="region of interest" description="Disordered" evidence="13">
    <location>
        <begin position="1051"/>
        <end position="1123"/>
    </location>
</feature>
<feature type="domain" description="GH18" evidence="15">
    <location>
        <begin position="2050"/>
        <end position="2420"/>
    </location>
</feature>
<name>A0A7F5RJX2_AGRPL</name>
<proteinExistence type="inferred from homology"/>
<dbReference type="FunFam" id="3.20.20.80:FF:000048">
    <property type="entry name" value="Brain chitinase and chia"/>
    <property type="match status" value="1"/>
</dbReference>
<keyword evidence="16" id="KW-1185">Reference proteome</keyword>
<evidence type="ECO:0000256" key="10">
    <source>
        <dbReference type="ARBA" id="ARBA00023295"/>
    </source>
</evidence>
<dbReference type="Proteomes" id="UP000192223">
    <property type="component" value="Unplaced"/>
</dbReference>
<dbReference type="GO" id="GO:0008061">
    <property type="term" value="F:chitin binding"/>
    <property type="evidence" value="ECO:0007669"/>
    <property type="project" value="UniProtKB-KW"/>
</dbReference>
<dbReference type="SUPFAM" id="SSF54556">
    <property type="entry name" value="Chitinase insertion domain"/>
    <property type="match status" value="5"/>
</dbReference>
<keyword evidence="4" id="KW-0147">Chitin-binding</keyword>
<dbReference type="PROSITE" id="PS01095">
    <property type="entry name" value="GH18_1"/>
    <property type="match status" value="2"/>
</dbReference>
<keyword evidence="11" id="KW-0624">Polysaccharide degradation</keyword>
<dbReference type="FunFam" id="3.20.20.80:FF:000007">
    <property type="entry name" value="Acidic mammalian chitinase"/>
    <property type="match status" value="3"/>
</dbReference>
<feature type="compositionally biased region" description="Polar residues" evidence="13">
    <location>
        <begin position="204"/>
        <end position="218"/>
    </location>
</feature>
<dbReference type="FunFam" id="3.10.50.10:FF:000004">
    <property type="entry name" value="Chitinase 5"/>
    <property type="match status" value="1"/>
</dbReference>
<evidence type="ECO:0000256" key="1">
    <source>
        <dbReference type="ARBA" id="ARBA00000822"/>
    </source>
</evidence>
<dbReference type="InterPro" id="IPR017853">
    <property type="entry name" value="GH"/>
</dbReference>
<feature type="compositionally biased region" description="Basic and acidic residues" evidence="13">
    <location>
        <begin position="743"/>
        <end position="752"/>
    </location>
</feature>
<evidence type="ECO:0000259" key="14">
    <source>
        <dbReference type="PROSITE" id="PS50940"/>
    </source>
</evidence>
<dbReference type="InterPro" id="IPR036508">
    <property type="entry name" value="Chitin-bd_dom_sf"/>
</dbReference>
<evidence type="ECO:0000256" key="6">
    <source>
        <dbReference type="ARBA" id="ARBA00022801"/>
    </source>
</evidence>
<dbReference type="EC" id="3.2.1.14" evidence="3"/>
<evidence type="ECO:0000256" key="12">
    <source>
        <dbReference type="RuleBase" id="RU000489"/>
    </source>
</evidence>
<feature type="domain" description="GH18" evidence="15">
    <location>
        <begin position="338"/>
        <end position="706"/>
    </location>
</feature>
<dbReference type="Gene3D" id="3.10.50.10">
    <property type="match status" value="5"/>
</dbReference>
<keyword evidence="8" id="KW-1015">Disulfide bond</keyword>
<feature type="domain" description="Chitin-binding type-2" evidence="14">
    <location>
        <begin position="999"/>
        <end position="1053"/>
    </location>
</feature>
<dbReference type="InterPro" id="IPR002557">
    <property type="entry name" value="Chitin-bd_dom"/>
</dbReference>
<feature type="compositionally biased region" description="Polar residues" evidence="13">
    <location>
        <begin position="728"/>
        <end position="738"/>
    </location>
</feature>
<dbReference type="PROSITE" id="PS51910">
    <property type="entry name" value="GH18_2"/>
    <property type="match status" value="5"/>
</dbReference>
<dbReference type="PANTHER" id="PTHR11177:SF359">
    <property type="entry name" value="CHITINASE 10-RELATED"/>
    <property type="match status" value="1"/>
</dbReference>
<dbReference type="InterPro" id="IPR001223">
    <property type="entry name" value="Glyco_hydro18_cat"/>
</dbReference>
<keyword evidence="9" id="KW-0119">Carbohydrate metabolism</keyword>